<proteinExistence type="predicted"/>
<name>A0A1M7CZC1_9FLAO</name>
<sequence length="96" mass="11114">MSKEALLRELKAFAISKGKEIPQEKYVMDFTNEFLDKDVNVGYINPGRYPNGFLFAKWKSSILNSLEGISQSDFDKYNETEDLSKEELVKKIELIE</sequence>
<dbReference type="AlphaFoldDB" id="A0A1M7CZC1"/>
<keyword evidence="4" id="KW-1185">Reference proteome</keyword>
<evidence type="ECO:0000313" key="1">
    <source>
        <dbReference type="EMBL" id="SFC66720.1"/>
    </source>
</evidence>
<protein>
    <submittedName>
        <fullName evidence="2">Uncharacterized protein</fullName>
    </submittedName>
</protein>
<reference evidence="2 3" key="1">
    <citation type="submission" date="2016-11" db="EMBL/GenBank/DDBJ databases">
        <authorList>
            <person name="Varghese N."/>
            <person name="Submissions S."/>
        </authorList>
    </citation>
    <scope>NUCLEOTIDE SEQUENCE [LARGE SCALE GENOMIC DNA]</scope>
    <source>
        <strain evidence="2 3">CGMCC 1.12174</strain>
        <strain evidence="1 4">DSM 26351</strain>
    </source>
</reference>
<evidence type="ECO:0000313" key="3">
    <source>
        <dbReference type="Proteomes" id="UP000184031"/>
    </source>
</evidence>
<dbReference type="Proteomes" id="UP000184031">
    <property type="component" value="Unassembled WGS sequence"/>
</dbReference>
<gene>
    <name evidence="1" type="ORF">SAMN04487891_1207</name>
    <name evidence="2" type="ORF">SAMN05216293_4145</name>
</gene>
<comment type="caution">
    <text evidence="2">The sequence shown here is derived from an EMBL/GenBank/DDBJ whole genome shotgun (WGS) entry which is preliminary data.</text>
</comment>
<accession>A0A1M7CZC1</accession>
<evidence type="ECO:0000313" key="2">
    <source>
        <dbReference type="EMBL" id="SHL72269.1"/>
    </source>
</evidence>
<dbReference type="RefSeq" id="WP_072883110.1">
    <property type="nucleotide sequence ID" value="NZ_FOKU01000020.1"/>
</dbReference>
<evidence type="ECO:0000313" key="4">
    <source>
        <dbReference type="Proteomes" id="UP000198940"/>
    </source>
</evidence>
<dbReference type="Proteomes" id="UP000198940">
    <property type="component" value="Unassembled WGS sequence"/>
</dbReference>
<organism evidence="2 3">
    <name type="scientific">Flagellimonas taeanensis</name>
    <dbReference type="NCBI Taxonomy" id="1005926"/>
    <lineage>
        <taxon>Bacteria</taxon>
        <taxon>Pseudomonadati</taxon>
        <taxon>Bacteroidota</taxon>
        <taxon>Flavobacteriia</taxon>
        <taxon>Flavobacteriales</taxon>
        <taxon>Flavobacteriaceae</taxon>
        <taxon>Flagellimonas</taxon>
    </lineage>
</organism>
<dbReference type="EMBL" id="FOKU01000020">
    <property type="protein sequence ID" value="SFC66720.1"/>
    <property type="molecule type" value="Genomic_DNA"/>
</dbReference>
<dbReference type="EMBL" id="FRAT01000018">
    <property type="protein sequence ID" value="SHL72269.1"/>
    <property type="molecule type" value="Genomic_DNA"/>
</dbReference>